<keyword evidence="2" id="KW-0812">Transmembrane</keyword>
<dbReference type="Gene3D" id="1.10.101.10">
    <property type="entry name" value="PGBD-like superfamily/PGBD"/>
    <property type="match status" value="1"/>
</dbReference>
<dbReference type="InterPro" id="IPR002477">
    <property type="entry name" value="Peptidoglycan-bd-like"/>
</dbReference>
<dbReference type="EMBL" id="BAAALG010000009">
    <property type="protein sequence ID" value="GAA1103042.1"/>
    <property type="molecule type" value="Genomic_DNA"/>
</dbReference>
<dbReference type="InterPro" id="IPR036366">
    <property type="entry name" value="PGBDSf"/>
</dbReference>
<keyword evidence="2" id="KW-1133">Transmembrane helix</keyword>
<keyword evidence="2" id="KW-0472">Membrane</keyword>
<proteinExistence type="predicted"/>
<accession>A0ABN1TU42</accession>
<reference evidence="4 5" key="1">
    <citation type="journal article" date="2019" name="Int. J. Syst. Evol. Microbiol.">
        <title>The Global Catalogue of Microorganisms (GCM) 10K type strain sequencing project: providing services to taxonomists for standard genome sequencing and annotation.</title>
        <authorList>
            <consortium name="The Broad Institute Genomics Platform"/>
            <consortium name="The Broad Institute Genome Sequencing Center for Infectious Disease"/>
            <person name="Wu L."/>
            <person name="Ma J."/>
        </authorList>
    </citation>
    <scope>NUCLEOTIDE SEQUENCE [LARGE SCALE GENOMIC DNA]</scope>
    <source>
        <strain evidence="4 5">JCM 13008</strain>
    </source>
</reference>
<feature type="region of interest" description="Disordered" evidence="1">
    <location>
        <begin position="1"/>
        <end position="22"/>
    </location>
</feature>
<organism evidence="4 5">
    <name type="scientific">Nocardioides dubius</name>
    <dbReference type="NCBI Taxonomy" id="317019"/>
    <lineage>
        <taxon>Bacteria</taxon>
        <taxon>Bacillati</taxon>
        <taxon>Actinomycetota</taxon>
        <taxon>Actinomycetes</taxon>
        <taxon>Propionibacteriales</taxon>
        <taxon>Nocardioidaceae</taxon>
        <taxon>Nocardioides</taxon>
    </lineage>
</organism>
<protein>
    <recommendedName>
        <fullName evidence="3">Peptidoglycan binding-like domain-containing protein</fullName>
    </recommendedName>
</protein>
<feature type="transmembrane region" description="Helical" evidence="2">
    <location>
        <begin position="30"/>
        <end position="51"/>
    </location>
</feature>
<dbReference type="SUPFAM" id="SSF47090">
    <property type="entry name" value="PGBD-like"/>
    <property type="match status" value="1"/>
</dbReference>
<evidence type="ECO:0000256" key="2">
    <source>
        <dbReference type="SAM" id="Phobius"/>
    </source>
</evidence>
<keyword evidence="5" id="KW-1185">Reference proteome</keyword>
<evidence type="ECO:0000256" key="1">
    <source>
        <dbReference type="SAM" id="MobiDB-lite"/>
    </source>
</evidence>
<name>A0ABN1TU42_9ACTN</name>
<dbReference type="Proteomes" id="UP001501581">
    <property type="component" value="Unassembled WGS sequence"/>
</dbReference>
<evidence type="ECO:0000313" key="5">
    <source>
        <dbReference type="Proteomes" id="UP001501581"/>
    </source>
</evidence>
<sequence length="327" mass="33718">MVDEQVVEAQLSAGPDGGGGSPLARRRRGLAAILVIAVLAAAAGFVAGQFVTSPAEVAARTKPPPPSIITVPVEERVVADTMVTRGRVGAVSTTSVVPTRQPPGVVEALITRAPHRAGSRLDPGDVVVEVSGQPVFFLPGRIPAYRDLRPGARGPDVRQLQEALRRAGSRVTDRAGQFGASTSAAVRRLFVSQGYPDPGRGGMPMWNVVYVDTQSATVVVAKAVVGEPAENAEVQLASGDLVVFVDVAPAMTGVLDTGVAVELTAEMIDRTATGRVGEVTAGEGGGTATIAPDAVLGPAWAGQDVRVEIGASAAEARSWRCRSPRSR</sequence>
<dbReference type="InterPro" id="IPR036365">
    <property type="entry name" value="PGBD-like_sf"/>
</dbReference>
<evidence type="ECO:0000259" key="3">
    <source>
        <dbReference type="Pfam" id="PF01471"/>
    </source>
</evidence>
<dbReference type="Pfam" id="PF01471">
    <property type="entry name" value="PG_binding_1"/>
    <property type="match status" value="1"/>
</dbReference>
<gene>
    <name evidence="4" type="ORF">GCM10009668_22170</name>
</gene>
<feature type="domain" description="Peptidoglycan binding-like" evidence="3">
    <location>
        <begin position="153"/>
        <end position="188"/>
    </location>
</feature>
<evidence type="ECO:0000313" key="4">
    <source>
        <dbReference type="EMBL" id="GAA1103042.1"/>
    </source>
</evidence>
<comment type="caution">
    <text evidence="4">The sequence shown here is derived from an EMBL/GenBank/DDBJ whole genome shotgun (WGS) entry which is preliminary data.</text>
</comment>